<name>A0A399CUT7_9BACT</name>
<protein>
    <recommendedName>
        <fullName evidence="3">HYR domain-containing protein</fullName>
    </recommendedName>
</protein>
<proteinExistence type="predicted"/>
<dbReference type="SUPFAM" id="SSF141072">
    <property type="entry name" value="CalX-like"/>
    <property type="match status" value="1"/>
</dbReference>
<evidence type="ECO:0000313" key="2">
    <source>
        <dbReference type="Proteomes" id="UP000266441"/>
    </source>
</evidence>
<dbReference type="EMBL" id="QWET01000027">
    <property type="protein sequence ID" value="RIH63036.1"/>
    <property type="molecule type" value="Genomic_DNA"/>
</dbReference>
<dbReference type="Pfam" id="PF13573">
    <property type="entry name" value="SprB"/>
    <property type="match status" value="2"/>
</dbReference>
<comment type="caution">
    <text evidence="1">The sequence shown here is derived from an EMBL/GenBank/DDBJ whole genome shotgun (WGS) entry which is preliminary data.</text>
</comment>
<dbReference type="InterPro" id="IPR025667">
    <property type="entry name" value="SprB_repeat"/>
</dbReference>
<reference evidence="1 2" key="1">
    <citation type="journal article" date="2015" name="Int. J. Syst. Evol. Microbiol.">
        <title>Mariniphaga sediminis sp. nov., isolated from coastal sediment.</title>
        <authorList>
            <person name="Wang F.Q."/>
            <person name="Shen Q.Y."/>
            <person name="Chen G.J."/>
            <person name="Du Z.J."/>
        </authorList>
    </citation>
    <scope>NUCLEOTIDE SEQUENCE [LARGE SCALE GENOMIC DNA]</scope>
    <source>
        <strain evidence="1 2">SY21</strain>
    </source>
</reference>
<dbReference type="InterPro" id="IPR038081">
    <property type="entry name" value="CalX-like_sf"/>
</dbReference>
<sequence length="1295" mass="137110">MLLWATQAFAQPYDSDFVRIPEEQKEDYQATPMLKSAEVPSGSIQVAENAEYNTYSPQQLVENILVSGCLKASNVKFGYYTKSYTTWNWSDHYWSSTAGNRQLGYFHKGNSDFPLEEGLLLSTGKISSAEGPNNLASKTDEMVESARDKDLEDLAGHTSYDAAILEFDFVPAGNTMEFRYVFASEEYREWACSQYNDAFGFFLSGPGISGSVNLAKLSNGTAVTINNIHGPFTSTDASYYSYNERGPYPCSAQNDAYYIDNGSGKSYTSAENSPTTQFDGMTVVLTATYEVQACETYHIKLAIADVSDQKWDAGVFLEARSFNSDRAGIYNIGGGMVNNLNIFESDNVNCENALVVKRKDSDNSADITFPLILEGSFSNGNDIVTLPGGNPFPNSVTIPAGQDSVIIPYKAVNDGTSDNLETFTVKIAISCPCDATTEYESVTMTIHDPISIDDVGIANVRCDDPNSGSIEISASGGTGNFLYSIDGTNFQSSNIFANLAADNYTVYVREADGLNCDNDVTEPLTINAATPISASALITEEIDCFGGTAKVFINASGGVEPFTYTFNGISNNTGEFTNIIAGNYSWSVTDTFGCGPESGTLDVTEPTELNVVAESNSPVCEGGNLHLYETGGEAISWSWTGPNGFTSTEQNPTILGATSVYDGLYTVTASDGTCFSSASVDVSVSSDPIAVTNCPTDIIECADMIYDGKLGKIINWSIPDFNLNCLGSGSNSNFNMQFELNENLLGKDCWDFNYVTRAGGSGGFMKLFNSNKDSIHPTLITPYVYIEANIPASIDIIYTDGDYDIQLYLVDVDGNDLPMAGSHFVTAAQTTYTFTTNNNESGIYRLKFVVHQNSGDTGSNANSLDNISFDGVIFDDGCTGGIDFVVSGPVPGFFPVVNDSLITYTAVYTPSSGTPASAICQFNVTIEGLEASITDFADATCGDDNGYITIAVETSSPAPELEFSLNSGSWTPFGAGNTSTTIDGLAAGSYSIMVKDVSLVGDCQILDPLNATISAIPGPTVTLSDVGPFCEDAEPVSLDGSPSGGVYSGPGVDASGLFTPGTASIGNNTIKYVYTDENECKDSSEIIIVINALPTVSITPAGPFCTTGEAYQLTGNPEGGTFSGTGVSETGLFDPAATGAGSYSISYTYTDRGIGCTNTAQTTIEVEVCCSLESAEANVTDGIVCYGETATVEITAVGGIGPLTYTLDSYENQTGIFTNIPAGTYTWSVSESGDCDPITGNITVTGPETELSCETSLDNVVTCVGGTDGEATVTPTGGWGGYSYLWSDGQTSATA</sequence>
<evidence type="ECO:0008006" key="3">
    <source>
        <dbReference type="Google" id="ProtNLM"/>
    </source>
</evidence>
<evidence type="ECO:0000313" key="1">
    <source>
        <dbReference type="EMBL" id="RIH63036.1"/>
    </source>
</evidence>
<dbReference type="InterPro" id="IPR049804">
    <property type="entry name" value="Choice_anch_L"/>
</dbReference>
<dbReference type="NCBIfam" id="NF038133">
    <property type="entry name" value="choice_anch_L"/>
    <property type="match status" value="1"/>
</dbReference>
<keyword evidence="2" id="KW-1185">Reference proteome</keyword>
<organism evidence="1 2">
    <name type="scientific">Mariniphaga sediminis</name>
    <dbReference type="NCBI Taxonomy" id="1628158"/>
    <lineage>
        <taxon>Bacteria</taxon>
        <taxon>Pseudomonadati</taxon>
        <taxon>Bacteroidota</taxon>
        <taxon>Bacteroidia</taxon>
        <taxon>Marinilabiliales</taxon>
        <taxon>Prolixibacteraceae</taxon>
        <taxon>Mariniphaga</taxon>
    </lineage>
</organism>
<dbReference type="Gene3D" id="2.60.40.10">
    <property type="entry name" value="Immunoglobulins"/>
    <property type="match status" value="1"/>
</dbReference>
<gene>
    <name evidence="1" type="ORF">D1164_21635</name>
</gene>
<dbReference type="InterPro" id="IPR035986">
    <property type="entry name" value="PKD_dom_sf"/>
</dbReference>
<accession>A0A399CUT7</accession>
<dbReference type="InterPro" id="IPR013783">
    <property type="entry name" value="Ig-like_fold"/>
</dbReference>
<feature type="non-terminal residue" evidence="1">
    <location>
        <position position="1295"/>
    </location>
</feature>
<dbReference type="SUPFAM" id="SSF49299">
    <property type="entry name" value="PKD domain"/>
    <property type="match status" value="1"/>
</dbReference>
<dbReference type="Proteomes" id="UP000266441">
    <property type="component" value="Unassembled WGS sequence"/>
</dbReference>